<keyword evidence="15" id="KW-1185">Reference proteome</keyword>
<evidence type="ECO:0000256" key="2">
    <source>
        <dbReference type="ARBA" id="ARBA00022448"/>
    </source>
</evidence>
<evidence type="ECO:0000256" key="5">
    <source>
        <dbReference type="ARBA" id="ARBA00023077"/>
    </source>
</evidence>
<keyword evidence="2 8" id="KW-0813">Transport</keyword>
<dbReference type="PROSITE" id="PS52016">
    <property type="entry name" value="TONB_DEPENDENT_REC_3"/>
    <property type="match status" value="1"/>
</dbReference>
<evidence type="ECO:0000256" key="6">
    <source>
        <dbReference type="ARBA" id="ARBA00023136"/>
    </source>
</evidence>
<feature type="chain" id="PRO_5046676070" evidence="11">
    <location>
        <begin position="22"/>
        <end position="696"/>
    </location>
</feature>
<dbReference type="InterPro" id="IPR012910">
    <property type="entry name" value="Plug_dom"/>
</dbReference>
<dbReference type="InterPro" id="IPR039426">
    <property type="entry name" value="TonB-dep_rcpt-like"/>
</dbReference>
<evidence type="ECO:0000256" key="4">
    <source>
        <dbReference type="ARBA" id="ARBA00022692"/>
    </source>
</evidence>
<dbReference type="RefSeq" id="WP_381510597.1">
    <property type="nucleotide sequence ID" value="NZ_JBHUEL010000002.1"/>
</dbReference>
<gene>
    <name evidence="14" type="ORF">ACFSAG_00765</name>
</gene>
<feature type="region of interest" description="Disordered" evidence="10">
    <location>
        <begin position="84"/>
        <end position="104"/>
    </location>
</feature>
<sequence length="696" mass="74342">MKGALIALPLAFAGMASPAWAQVNKSEYKDCPSAADGETLEFCTISVVGNLPTSIGERTEDVDEVPLTAARLESALQQVPSLQQFRRSDARSANPTSQGITLRGLGGNASSRALLFLDDVPQADPFGGWVSWPGYDALNLASARVRKGGGQASAGPGALAGVIELDSIQYRDAAALALAYGSRNSIEGKANYATRLGGGSVIAAASYARGDGFIPIIAGQRGSVDRRAPYEQAGISLRGVAPLNASTELQANVRAFTDTRDRGVDFSDNANSGVDASLRLVDRIGDWQWSATGYVQIREFSSEFGAVAVNRNSVTQTLDQFATPSTGLGARFELRPPVGEQVELRLGGEWRRTDGETREFFTYVAGAPTRFRTAGGQTDSYGGFAELSYQPVEALTLSAGGRLDRWTITDGFRREVNIGGTVRSDDRFADRSGTEWTGRAGLGWEFADGFSLRGAAYRAWRLPTLNELYRPFRVGADATAANENLRPERVEGVDAGLAYDNGTLNLGVTMFRNRLNGAIANVTLGQGPGNFAGVGFVAAGGTYRQRQNLDAIVSKGVELDAGIDLTDAVSLTAGYAFVDAEVRGSGVSAPLNGLRPAQVPRRFGNATLAYERQSISASATLRYIGAQFEDDANIRTLADAWTLDFDLGFEIMRGLRLQLRGENLFDARVEAAISGSGVIERANPRTLWLGASWKFD</sequence>
<comment type="caution">
    <text evidence="14">The sequence shown here is derived from an EMBL/GenBank/DDBJ whole genome shotgun (WGS) entry which is preliminary data.</text>
</comment>
<keyword evidence="5 9" id="KW-0798">TonB box</keyword>
<keyword evidence="7 8" id="KW-0998">Cell outer membrane</keyword>
<dbReference type="InterPro" id="IPR036942">
    <property type="entry name" value="Beta-barrel_TonB_sf"/>
</dbReference>
<dbReference type="InterPro" id="IPR037066">
    <property type="entry name" value="Plug_dom_sf"/>
</dbReference>
<evidence type="ECO:0000256" key="1">
    <source>
        <dbReference type="ARBA" id="ARBA00004571"/>
    </source>
</evidence>
<dbReference type="Proteomes" id="UP001597215">
    <property type="component" value="Unassembled WGS sequence"/>
</dbReference>
<name>A0ABW4MAJ9_9SPHN</name>
<evidence type="ECO:0000259" key="13">
    <source>
        <dbReference type="Pfam" id="PF07715"/>
    </source>
</evidence>
<feature type="compositionally biased region" description="Polar residues" evidence="10">
    <location>
        <begin position="84"/>
        <end position="100"/>
    </location>
</feature>
<dbReference type="SUPFAM" id="SSF56935">
    <property type="entry name" value="Porins"/>
    <property type="match status" value="1"/>
</dbReference>
<accession>A0ABW4MAJ9</accession>
<comment type="subcellular location">
    <subcellularLocation>
        <location evidence="1 8">Cell outer membrane</location>
        <topology evidence="1 8">Multi-pass membrane protein</topology>
    </subcellularLocation>
</comment>
<keyword evidence="3 8" id="KW-1134">Transmembrane beta strand</keyword>
<dbReference type="Gene3D" id="2.170.130.10">
    <property type="entry name" value="TonB-dependent receptor, plug domain"/>
    <property type="match status" value="1"/>
</dbReference>
<evidence type="ECO:0000313" key="14">
    <source>
        <dbReference type="EMBL" id="MFD1765370.1"/>
    </source>
</evidence>
<organism evidence="14 15">
    <name type="scientific">Sphingorhabdus buctiana</name>
    <dbReference type="NCBI Taxonomy" id="1508805"/>
    <lineage>
        <taxon>Bacteria</taxon>
        <taxon>Pseudomonadati</taxon>
        <taxon>Pseudomonadota</taxon>
        <taxon>Alphaproteobacteria</taxon>
        <taxon>Sphingomonadales</taxon>
        <taxon>Sphingomonadaceae</taxon>
        <taxon>Sphingorhabdus</taxon>
    </lineage>
</organism>
<dbReference type="Pfam" id="PF00593">
    <property type="entry name" value="TonB_dep_Rec_b-barrel"/>
    <property type="match status" value="1"/>
</dbReference>
<dbReference type="PANTHER" id="PTHR30069">
    <property type="entry name" value="TONB-DEPENDENT OUTER MEMBRANE RECEPTOR"/>
    <property type="match status" value="1"/>
</dbReference>
<feature type="domain" description="TonB-dependent receptor plug" evidence="13">
    <location>
        <begin position="68"/>
        <end position="162"/>
    </location>
</feature>
<keyword evidence="11" id="KW-0732">Signal</keyword>
<feature type="domain" description="TonB-dependent receptor-like beta-barrel" evidence="12">
    <location>
        <begin position="247"/>
        <end position="664"/>
    </location>
</feature>
<evidence type="ECO:0000256" key="3">
    <source>
        <dbReference type="ARBA" id="ARBA00022452"/>
    </source>
</evidence>
<feature type="signal peptide" evidence="11">
    <location>
        <begin position="1"/>
        <end position="21"/>
    </location>
</feature>
<dbReference type="CDD" id="cd01347">
    <property type="entry name" value="ligand_gated_channel"/>
    <property type="match status" value="1"/>
</dbReference>
<keyword evidence="6 8" id="KW-0472">Membrane</keyword>
<reference evidence="15" key="1">
    <citation type="journal article" date="2019" name="Int. J. Syst. Evol. Microbiol.">
        <title>The Global Catalogue of Microorganisms (GCM) 10K type strain sequencing project: providing services to taxonomists for standard genome sequencing and annotation.</title>
        <authorList>
            <consortium name="The Broad Institute Genomics Platform"/>
            <consortium name="The Broad Institute Genome Sequencing Center for Infectious Disease"/>
            <person name="Wu L."/>
            <person name="Ma J."/>
        </authorList>
    </citation>
    <scope>NUCLEOTIDE SEQUENCE [LARGE SCALE GENOMIC DNA]</scope>
    <source>
        <strain evidence="15">CGMCC 1.12449</strain>
    </source>
</reference>
<evidence type="ECO:0000259" key="12">
    <source>
        <dbReference type="Pfam" id="PF00593"/>
    </source>
</evidence>
<dbReference type="InterPro" id="IPR000531">
    <property type="entry name" value="Beta-barrel_TonB"/>
</dbReference>
<dbReference type="EMBL" id="JBHUEL010000002">
    <property type="protein sequence ID" value="MFD1765370.1"/>
    <property type="molecule type" value="Genomic_DNA"/>
</dbReference>
<evidence type="ECO:0000256" key="8">
    <source>
        <dbReference type="PROSITE-ProRule" id="PRU01360"/>
    </source>
</evidence>
<evidence type="ECO:0000256" key="11">
    <source>
        <dbReference type="SAM" id="SignalP"/>
    </source>
</evidence>
<evidence type="ECO:0000313" key="15">
    <source>
        <dbReference type="Proteomes" id="UP001597215"/>
    </source>
</evidence>
<keyword evidence="14" id="KW-0675">Receptor</keyword>
<dbReference type="Pfam" id="PF07715">
    <property type="entry name" value="Plug"/>
    <property type="match status" value="1"/>
</dbReference>
<evidence type="ECO:0000256" key="7">
    <source>
        <dbReference type="ARBA" id="ARBA00023237"/>
    </source>
</evidence>
<dbReference type="Gene3D" id="2.40.170.20">
    <property type="entry name" value="TonB-dependent receptor, beta-barrel domain"/>
    <property type="match status" value="1"/>
</dbReference>
<dbReference type="PANTHER" id="PTHR30069:SF37">
    <property type="entry name" value="FERRIC VIBRIOBACTIN RECEPTOR VIUA"/>
    <property type="match status" value="1"/>
</dbReference>
<evidence type="ECO:0000256" key="10">
    <source>
        <dbReference type="SAM" id="MobiDB-lite"/>
    </source>
</evidence>
<keyword evidence="4 8" id="KW-0812">Transmembrane</keyword>
<evidence type="ECO:0000256" key="9">
    <source>
        <dbReference type="RuleBase" id="RU003357"/>
    </source>
</evidence>
<protein>
    <submittedName>
        <fullName evidence="14">TonB-dependent receptor</fullName>
    </submittedName>
</protein>
<comment type="similarity">
    <text evidence="8 9">Belongs to the TonB-dependent receptor family.</text>
</comment>
<proteinExistence type="inferred from homology"/>